<keyword evidence="1 5" id="KW-0699">rRNA-binding</keyword>
<dbReference type="Proteomes" id="UP000315891">
    <property type="component" value="Chromosome"/>
</dbReference>
<evidence type="ECO:0000256" key="5">
    <source>
        <dbReference type="HAMAP-Rule" id="MF_01334"/>
    </source>
</evidence>
<dbReference type="NCBIfam" id="NF004130">
    <property type="entry name" value="PRK05618.1-5"/>
    <property type="match status" value="1"/>
</dbReference>
<keyword evidence="10" id="KW-1185">Reference proteome</keyword>
<dbReference type="InterPro" id="IPR037121">
    <property type="entry name" value="Ribosomal_bL25_C"/>
</dbReference>
<organism evidence="9 10">
    <name type="scientific">Pseudoluteimonas lycopersici</name>
    <dbReference type="NCBI Taxonomy" id="1324796"/>
    <lineage>
        <taxon>Bacteria</taxon>
        <taxon>Pseudomonadati</taxon>
        <taxon>Pseudomonadota</taxon>
        <taxon>Gammaproteobacteria</taxon>
        <taxon>Lysobacterales</taxon>
        <taxon>Lysobacteraceae</taxon>
        <taxon>Pseudoluteimonas</taxon>
    </lineage>
</organism>
<dbReference type="NCBIfam" id="NF004128">
    <property type="entry name" value="PRK05618.1-2"/>
    <property type="match status" value="1"/>
</dbReference>
<dbReference type="OrthoDB" id="9806411at2"/>
<name>A0A516V831_9GAMM</name>
<dbReference type="GO" id="GO:0022625">
    <property type="term" value="C:cytosolic large ribosomal subunit"/>
    <property type="evidence" value="ECO:0007669"/>
    <property type="project" value="TreeGrafter"/>
</dbReference>
<reference evidence="9 10" key="1">
    <citation type="submission" date="2019-07" db="EMBL/GenBank/DDBJ databases">
        <title>Lysobacter weifangensis sp. nov., isolated from bensulfuron-methyl contaminated farmland soil.</title>
        <authorList>
            <person name="Zhao H."/>
        </authorList>
    </citation>
    <scope>NUCLEOTIDE SEQUENCE [LARGE SCALE GENOMIC DNA]</scope>
    <source>
        <strain evidence="9 10">CC-Bw-6</strain>
    </source>
</reference>
<evidence type="ECO:0000256" key="3">
    <source>
        <dbReference type="ARBA" id="ARBA00022980"/>
    </source>
</evidence>
<evidence type="ECO:0000256" key="6">
    <source>
        <dbReference type="SAM" id="MobiDB-lite"/>
    </source>
</evidence>
<dbReference type="AlphaFoldDB" id="A0A516V831"/>
<dbReference type="InterPro" id="IPR020056">
    <property type="entry name" value="Rbsml_bL25/Gln-tRNA_synth_N"/>
</dbReference>
<gene>
    <name evidence="5" type="primary">rplY</name>
    <name evidence="5" type="synonym">ctc</name>
    <name evidence="9" type="ORF">FNZ56_12680</name>
</gene>
<dbReference type="RefSeq" id="WP_143880185.1">
    <property type="nucleotide sequence ID" value="NZ_BAABLZ010000001.1"/>
</dbReference>
<feature type="region of interest" description="Disordered" evidence="6">
    <location>
        <begin position="1"/>
        <end position="21"/>
    </location>
</feature>
<dbReference type="InterPro" id="IPR020930">
    <property type="entry name" value="Ribosomal_uL5_bac-type"/>
</dbReference>
<dbReference type="NCBIfam" id="NF004612">
    <property type="entry name" value="PRK05943.1"/>
    <property type="match status" value="1"/>
</dbReference>
<evidence type="ECO:0000259" key="7">
    <source>
        <dbReference type="Pfam" id="PF01386"/>
    </source>
</evidence>
<feature type="compositionally biased region" description="Low complexity" evidence="6">
    <location>
        <begin position="200"/>
        <end position="212"/>
    </location>
</feature>
<dbReference type="InterPro" id="IPR001021">
    <property type="entry name" value="Ribosomal_bL25_long"/>
</dbReference>
<evidence type="ECO:0000259" key="8">
    <source>
        <dbReference type="Pfam" id="PF14693"/>
    </source>
</evidence>
<dbReference type="InterPro" id="IPR011035">
    <property type="entry name" value="Ribosomal_bL25/Gln-tRNA_synth"/>
</dbReference>
<dbReference type="HAMAP" id="MF_01336">
    <property type="entry name" value="Ribosomal_bL25"/>
    <property type="match status" value="1"/>
</dbReference>
<dbReference type="Gene3D" id="2.40.240.10">
    <property type="entry name" value="Ribosomal Protein L25, Chain P"/>
    <property type="match status" value="1"/>
</dbReference>
<keyword evidence="2 5" id="KW-0694">RNA-binding</keyword>
<dbReference type="EMBL" id="CP041742">
    <property type="protein sequence ID" value="QDQ74676.1"/>
    <property type="molecule type" value="Genomic_DNA"/>
</dbReference>
<dbReference type="InterPro" id="IPR020055">
    <property type="entry name" value="Ribosomal_bL25_short"/>
</dbReference>
<dbReference type="NCBIfam" id="TIGR00731">
    <property type="entry name" value="bL25_bact_ctc"/>
    <property type="match status" value="1"/>
</dbReference>
<feature type="domain" description="Large ribosomal subunit protein bL25 L25" evidence="7">
    <location>
        <begin position="7"/>
        <end position="94"/>
    </location>
</feature>
<dbReference type="PANTHER" id="PTHR33284:SF1">
    <property type="entry name" value="RIBOSOMAL PROTEIN L25_GLN-TRNA SYNTHETASE, ANTI-CODON-BINDING DOMAIN-CONTAINING PROTEIN"/>
    <property type="match status" value="1"/>
</dbReference>
<comment type="similarity">
    <text evidence="5">Belongs to the bacterial ribosomal protein bL25 family. CTC subfamily.</text>
</comment>
<dbReference type="PANTHER" id="PTHR33284">
    <property type="entry name" value="RIBOSOMAL PROTEIN L25/GLN-TRNA SYNTHETASE, ANTI-CODON-BINDING DOMAIN-CONTAINING PROTEIN"/>
    <property type="match status" value="1"/>
</dbReference>
<evidence type="ECO:0000256" key="4">
    <source>
        <dbReference type="ARBA" id="ARBA00023274"/>
    </source>
</evidence>
<keyword evidence="4 5" id="KW-0687">Ribonucleoprotein</keyword>
<protein>
    <recommendedName>
        <fullName evidence="5">Large ribosomal subunit protein bL25</fullName>
    </recommendedName>
    <alternativeName>
        <fullName evidence="5">General stress protein CTC</fullName>
    </alternativeName>
</protein>
<dbReference type="GO" id="GO:0008097">
    <property type="term" value="F:5S rRNA binding"/>
    <property type="evidence" value="ECO:0007669"/>
    <property type="project" value="InterPro"/>
</dbReference>
<comment type="subunit">
    <text evidence="5">Part of the 50S ribosomal subunit; part of the 5S rRNA/L5/L18/L25 subcomplex. Contacts the 5S rRNA. Binds to the 5S rRNA independently of L5 and L18.</text>
</comment>
<dbReference type="Gene3D" id="2.170.120.20">
    <property type="entry name" value="Ribosomal protein L25, beta domain"/>
    <property type="match status" value="1"/>
</dbReference>
<evidence type="ECO:0000313" key="10">
    <source>
        <dbReference type="Proteomes" id="UP000315891"/>
    </source>
</evidence>
<dbReference type="Pfam" id="PF01386">
    <property type="entry name" value="Ribosomal_L25p"/>
    <property type="match status" value="1"/>
</dbReference>
<comment type="function">
    <text evidence="5">This is one of the proteins that binds to the 5S RNA in the ribosome where it forms part of the central protuberance.</text>
</comment>
<dbReference type="FunFam" id="2.40.240.10:FF:000002">
    <property type="entry name" value="50S ribosomal protein L25"/>
    <property type="match status" value="1"/>
</dbReference>
<feature type="region of interest" description="Disordered" evidence="6">
    <location>
        <begin position="184"/>
        <end position="220"/>
    </location>
</feature>
<dbReference type="SUPFAM" id="SSF50715">
    <property type="entry name" value="Ribosomal protein L25-like"/>
    <property type="match status" value="1"/>
</dbReference>
<dbReference type="CDD" id="cd00495">
    <property type="entry name" value="Ribosomal_L25_TL5_CTC"/>
    <property type="match status" value="1"/>
</dbReference>
<feature type="domain" description="Large ribosomal subunit protein bL25 beta" evidence="8">
    <location>
        <begin position="103"/>
        <end position="186"/>
    </location>
</feature>
<feature type="compositionally biased region" description="Basic and acidic residues" evidence="6">
    <location>
        <begin position="1"/>
        <end position="18"/>
    </location>
</feature>
<dbReference type="InterPro" id="IPR020057">
    <property type="entry name" value="Ribosomal_bL25_b-dom"/>
</dbReference>
<dbReference type="GO" id="GO:0003735">
    <property type="term" value="F:structural constituent of ribosome"/>
    <property type="evidence" value="ECO:0007669"/>
    <property type="project" value="InterPro"/>
</dbReference>
<evidence type="ECO:0000313" key="9">
    <source>
        <dbReference type="EMBL" id="QDQ74676.1"/>
    </source>
</evidence>
<accession>A0A516V831</accession>
<evidence type="ECO:0000256" key="1">
    <source>
        <dbReference type="ARBA" id="ARBA00022730"/>
    </source>
</evidence>
<keyword evidence="3 5" id="KW-0689">Ribosomal protein</keyword>
<sequence>MATEHKLSANGRKDEGKGASRRLRHAGMIPAIVYGGEDKPQNIQLEHEKTWVASQHEWFYASILTLDIDGKPQQVLLRDMQRHPFKQQIMHLDFQRVSANTAIRVNVPLHFVNQDKSPAGKSAEVVLTHELNEVEISCLPKDLPEFIEVDLAEMKLGDTVHLSDVKLPKGVELAHKIDDEHNPAVAVARHARAEAEAEGEAPAAESAEVPAAKQDEDAAE</sequence>
<evidence type="ECO:0000256" key="2">
    <source>
        <dbReference type="ARBA" id="ARBA00022884"/>
    </source>
</evidence>
<proteinExistence type="inferred from homology"/>
<dbReference type="HAMAP" id="MF_01334">
    <property type="entry name" value="Ribosomal_bL25_CTC"/>
    <property type="match status" value="1"/>
</dbReference>
<dbReference type="InterPro" id="IPR029751">
    <property type="entry name" value="Ribosomal_L25_dom"/>
</dbReference>
<dbReference type="GO" id="GO:0006412">
    <property type="term" value="P:translation"/>
    <property type="evidence" value="ECO:0007669"/>
    <property type="project" value="UniProtKB-UniRule"/>
</dbReference>
<dbReference type="Pfam" id="PF14693">
    <property type="entry name" value="Ribosomal_TL5_C"/>
    <property type="match status" value="1"/>
</dbReference>